<feature type="transmembrane region" description="Helical" evidence="11">
    <location>
        <begin position="118"/>
        <end position="140"/>
    </location>
</feature>
<evidence type="ECO:0000256" key="4">
    <source>
        <dbReference type="ARBA" id="ARBA00022475"/>
    </source>
</evidence>
<keyword evidence="4" id="KW-1003">Cell membrane</keyword>
<evidence type="ECO:0000313" key="12">
    <source>
        <dbReference type="EMBL" id="QBK31850.1"/>
    </source>
</evidence>
<reference evidence="12 13" key="1">
    <citation type="journal article" date="2017" name="Int. J. Syst. Evol. Microbiol.">
        <title>Roseitalea porphyridii gen. nov., sp. nov., isolated from a red alga, and reclassification of Hoeflea suaedae Chung et al. 2013 as Pseudohoeflea suaedae gen. nov., comb. nov.</title>
        <authorList>
            <person name="Hyeon J.W."/>
            <person name="Jeong S.E."/>
            <person name="Baek K."/>
            <person name="Jeon C.O."/>
        </authorList>
    </citation>
    <scope>NUCLEOTIDE SEQUENCE [LARGE SCALE GENOMIC DNA]</scope>
    <source>
        <strain evidence="12 13">MA7-20</strain>
    </source>
</reference>
<feature type="transmembrane region" description="Helical" evidence="11">
    <location>
        <begin position="197"/>
        <end position="215"/>
    </location>
</feature>
<feature type="transmembrane region" description="Helical" evidence="11">
    <location>
        <begin position="94"/>
        <end position="112"/>
    </location>
</feature>
<keyword evidence="5" id="KW-0997">Cell inner membrane</keyword>
<dbReference type="PANTHER" id="PTHR32196">
    <property type="entry name" value="ABC TRANSPORTER PERMEASE PROTEIN YPHD-RELATED-RELATED"/>
    <property type="match status" value="1"/>
</dbReference>
<keyword evidence="6 11" id="KW-0812">Transmembrane</keyword>
<comment type="function">
    <text evidence="9">Part of the ABC transporter complex LsrABCD involved in autoinducer 2 (AI-2) import. Probably responsible for the translocation of the substrate across the membrane.</text>
</comment>
<evidence type="ECO:0000313" key="13">
    <source>
        <dbReference type="Proteomes" id="UP000293719"/>
    </source>
</evidence>
<evidence type="ECO:0000256" key="6">
    <source>
        <dbReference type="ARBA" id="ARBA00022692"/>
    </source>
</evidence>
<dbReference type="CDD" id="cd06579">
    <property type="entry name" value="TM_PBP1_transp_AraH_like"/>
    <property type="match status" value="1"/>
</dbReference>
<keyword evidence="8 11" id="KW-0472">Membrane</keyword>
<comment type="subunit">
    <text evidence="2">The complex is composed of two ATP-binding proteins (LsrA), two transmembrane proteins (LsrC and LsrD) and a solute-binding protein (LsrB).</text>
</comment>
<dbReference type="PANTHER" id="PTHR32196:SF29">
    <property type="entry name" value="AUTOINDUCER 2 IMPORT SYSTEM PERMEASE PROTEIN LSRC"/>
    <property type="match status" value="1"/>
</dbReference>
<accession>A0A4P6V5I9</accession>
<dbReference type="KEGG" id="rpod:E0E05_15320"/>
<feature type="transmembrane region" description="Helical" evidence="11">
    <location>
        <begin position="64"/>
        <end position="87"/>
    </location>
</feature>
<evidence type="ECO:0000256" key="7">
    <source>
        <dbReference type="ARBA" id="ARBA00022989"/>
    </source>
</evidence>
<dbReference type="EMBL" id="CP036532">
    <property type="protein sequence ID" value="QBK31850.1"/>
    <property type="molecule type" value="Genomic_DNA"/>
</dbReference>
<dbReference type="GO" id="GO:0022857">
    <property type="term" value="F:transmembrane transporter activity"/>
    <property type="evidence" value="ECO:0007669"/>
    <property type="project" value="InterPro"/>
</dbReference>
<dbReference type="GeneID" id="90768677"/>
<evidence type="ECO:0000256" key="10">
    <source>
        <dbReference type="ARBA" id="ARBA00039382"/>
    </source>
</evidence>
<feature type="transmembrane region" description="Helical" evidence="11">
    <location>
        <begin position="270"/>
        <end position="289"/>
    </location>
</feature>
<sequence>MSDATPAAAKPVEAIVSAVDRRQEQSSWFRFYRRNGRALNAFLALLLVWAVFAVNNPVLFLNPVYYNAFLFTVPATIFLTTSLVFVIVSGELDLAFPSVVGAAGGVFMYLVVLDVPVLAAFFVTLGFGALIGLGIGAIVVYGKISSLVATLGLNFFILGLVNLLAQGRTISAPDAVGTFGNQLLVGKWELFGTGLQIPNHFVWALVWTVFCYVLFKYHRFGVRVQLVGDNSESARQMGINVERIRVGVFIFSGIAAAITGAVLVQMANMVWFPTSGKAYLLIALAALFVGGTPTWGGVGTIFGAFFGALTVTLIPSGAVGAGFAGFWTDFLFGLVIILTMVAHRFSGARVR</sequence>
<dbReference type="GO" id="GO:0005886">
    <property type="term" value="C:plasma membrane"/>
    <property type="evidence" value="ECO:0007669"/>
    <property type="project" value="UniProtKB-SubCell"/>
</dbReference>
<protein>
    <recommendedName>
        <fullName evidence="10">Autoinducer 2 import system permease protein LsrC</fullName>
    </recommendedName>
</protein>
<feature type="transmembrane region" description="Helical" evidence="11">
    <location>
        <begin position="301"/>
        <end position="324"/>
    </location>
</feature>
<dbReference type="InterPro" id="IPR001851">
    <property type="entry name" value="ABC_transp_permease"/>
</dbReference>
<evidence type="ECO:0000256" key="11">
    <source>
        <dbReference type="SAM" id="Phobius"/>
    </source>
</evidence>
<proteinExistence type="predicted"/>
<evidence type="ECO:0000256" key="1">
    <source>
        <dbReference type="ARBA" id="ARBA00004651"/>
    </source>
</evidence>
<dbReference type="Pfam" id="PF02653">
    <property type="entry name" value="BPD_transp_2"/>
    <property type="match status" value="1"/>
</dbReference>
<keyword evidence="3" id="KW-0813">Transport</keyword>
<feature type="transmembrane region" description="Helical" evidence="11">
    <location>
        <begin position="147"/>
        <end position="165"/>
    </location>
</feature>
<evidence type="ECO:0000256" key="3">
    <source>
        <dbReference type="ARBA" id="ARBA00022448"/>
    </source>
</evidence>
<organism evidence="12 13">
    <name type="scientific">Roseitalea porphyridii</name>
    <dbReference type="NCBI Taxonomy" id="1852022"/>
    <lineage>
        <taxon>Bacteria</taxon>
        <taxon>Pseudomonadati</taxon>
        <taxon>Pseudomonadota</taxon>
        <taxon>Alphaproteobacteria</taxon>
        <taxon>Hyphomicrobiales</taxon>
        <taxon>Ahrensiaceae</taxon>
        <taxon>Roseitalea</taxon>
    </lineage>
</organism>
<evidence type="ECO:0000256" key="9">
    <source>
        <dbReference type="ARBA" id="ARBA00025439"/>
    </source>
</evidence>
<evidence type="ECO:0000256" key="2">
    <source>
        <dbReference type="ARBA" id="ARBA00011262"/>
    </source>
</evidence>
<gene>
    <name evidence="12" type="ORF">E0E05_15320</name>
</gene>
<dbReference type="OrthoDB" id="7944771at2"/>
<name>A0A4P6V5I9_9HYPH</name>
<feature type="transmembrane region" description="Helical" evidence="11">
    <location>
        <begin position="330"/>
        <end position="347"/>
    </location>
</feature>
<keyword evidence="7 11" id="KW-1133">Transmembrane helix</keyword>
<evidence type="ECO:0000256" key="5">
    <source>
        <dbReference type="ARBA" id="ARBA00022519"/>
    </source>
</evidence>
<keyword evidence="13" id="KW-1185">Reference proteome</keyword>
<evidence type="ECO:0000256" key="8">
    <source>
        <dbReference type="ARBA" id="ARBA00023136"/>
    </source>
</evidence>
<feature type="transmembrane region" description="Helical" evidence="11">
    <location>
        <begin position="38"/>
        <end position="58"/>
    </location>
</feature>
<dbReference type="Proteomes" id="UP000293719">
    <property type="component" value="Chromosome"/>
</dbReference>
<comment type="subcellular location">
    <subcellularLocation>
        <location evidence="1">Cell membrane</location>
        <topology evidence="1">Multi-pass membrane protein</topology>
    </subcellularLocation>
</comment>
<feature type="transmembrane region" description="Helical" evidence="11">
    <location>
        <begin position="244"/>
        <end position="264"/>
    </location>
</feature>
<dbReference type="RefSeq" id="WP_131617499.1">
    <property type="nucleotide sequence ID" value="NZ_CP036532.1"/>
</dbReference>
<dbReference type="AlphaFoldDB" id="A0A4P6V5I9"/>